<dbReference type="SUPFAM" id="SSF82693">
    <property type="entry name" value="Multidrug efflux transporter AcrB pore domain, PN1, PN2, PC1 and PC2 subdomains"/>
    <property type="match status" value="2"/>
</dbReference>
<feature type="transmembrane region" description="Helical" evidence="1">
    <location>
        <begin position="384"/>
        <end position="407"/>
    </location>
</feature>
<evidence type="ECO:0000256" key="1">
    <source>
        <dbReference type="SAM" id="Phobius"/>
    </source>
</evidence>
<feature type="transmembrane region" description="Helical" evidence="1">
    <location>
        <begin position="905"/>
        <end position="926"/>
    </location>
</feature>
<protein>
    <recommendedName>
        <fullName evidence="4">AcrB/AcrD/AcrF family protein</fullName>
    </recommendedName>
</protein>
<dbReference type="GO" id="GO:0005886">
    <property type="term" value="C:plasma membrane"/>
    <property type="evidence" value="ECO:0007669"/>
    <property type="project" value="TreeGrafter"/>
</dbReference>
<gene>
    <name evidence="2" type="ORF">COB67_04435</name>
</gene>
<feature type="transmembrane region" description="Helical" evidence="1">
    <location>
        <begin position="428"/>
        <end position="448"/>
    </location>
</feature>
<dbReference type="SUPFAM" id="SSF82714">
    <property type="entry name" value="Multidrug efflux transporter AcrB TolC docking domain, DN and DC subdomains"/>
    <property type="match status" value="2"/>
</dbReference>
<dbReference type="Gene3D" id="1.20.1640.10">
    <property type="entry name" value="Multidrug efflux transporter AcrB transmembrane domain"/>
    <property type="match status" value="2"/>
</dbReference>
<feature type="transmembrane region" description="Helical" evidence="1">
    <location>
        <begin position="12"/>
        <end position="30"/>
    </location>
</feature>
<feature type="transmembrane region" description="Helical" evidence="1">
    <location>
        <begin position="460"/>
        <end position="487"/>
    </location>
</feature>
<evidence type="ECO:0000313" key="2">
    <source>
        <dbReference type="EMBL" id="PCI29236.1"/>
    </source>
</evidence>
<feature type="transmembrane region" description="Helical" evidence="1">
    <location>
        <begin position="879"/>
        <end position="899"/>
    </location>
</feature>
<evidence type="ECO:0008006" key="4">
    <source>
        <dbReference type="Google" id="ProtNLM"/>
    </source>
</evidence>
<dbReference type="Gene3D" id="3.30.2090.10">
    <property type="entry name" value="Multidrug efflux transporter AcrB TolC docking domain, DN and DC subdomains"/>
    <property type="match status" value="2"/>
</dbReference>
<dbReference type="Pfam" id="PF00873">
    <property type="entry name" value="ACR_tran"/>
    <property type="match status" value="1"/>
</dbReference>
<comment type="caution">
    <text evidence="2">The sequence shown here is derived from an EMBL/GenBank/DDBJ whole genome shotgun (WGS) entry which is preliminary data.</text>
</comment>
<feature type="transmembrane region" description="Helical" evidence="1">
    <location>
        <begin position="951"/>
        <end position="970"/>
    </location>
</feature>
<dbReference type="SUPFAM" id="SSF82866">
    <property type="entry name" value="Multidrug efflux transporter AcrB transmembrane domain"/>
    <property type="match status" value="2"/>
</dbReference>
<dbReference type="Gene3D" id="3.30.70.1440">
    <property type="entry name" value="Multidrug efflux transporter AcrB pore domain"/>
    <property type="match status" value="1"/>
</dbReference>
<keyword evidence="1" id="KW-1133">Transmembrane helix</keyword>
<dbReference type="PRINTS" id="PR00702">
    <property type="entry name" value="ACRIFLAVINRP"/>
</dbReference>
<reference evidence="3" key="1">
    <citation type="submission" date="2017-08" db="EMBL/GenBank/DDBJ databases">
        <title>A dynamic microbial community with high functional redundancy inhabits the cold, oxic subseafloor aquifer.</title>
        <authorList>
            <person name="Tully B.J."/>
            <person name="Wheat C.G."/>
            <person name="Glazer B.T."/>
            <person name="Huber J.A."/>
        </authorList>
    </citation>
    <scope>NUCLEOTIDE SEQUENCE [LARGE SCALE GENOMIC DNA]</scope>
</reference>
<sequence>MTEYSLKNKGVIFFFYFLIILLGVGSIVSIPKQESPNFPSWNAVIVTRFPGASPLKVEELISEKIEEKMGEITELNEIKSTSQSGVSYVFLAIEESIEEVKPIWDTVREKLGEVQGQLPQGSGTPFLNSDFGKTKSIVLAITGDGFNNRDLVEIAKDLKKDMGQIEYVSRIDLEGEQQEQIILEGSNVKLSNLGISIPMIQQILVEQNLLTPGGEIKVGPQSIRIQPTGEFQTLEDIKNTVITIPGSSNTFLLSDLFRVTKKFINPPTFEMRYMGQDAVALVVEMQDGGQILELGDNIKAFLKSKEEQAYLGIEFHILNFQPKWVQKKINEFTTNLWQAIALVALVMILMLGWREGLIISALIPLTFVITIVVMNFVNIPLHQISIAALIIALGMLVDNGIVMTESISNYVKEGLSTSEASIKTSKELAFPLLTATATTVAAFLPIALAESAVGIFTRSITYVVGIVLLSSFFVAMTMIPVLCDYLLVHPKVEGEPKEKKIGWAGKFYISLMQKTLRFRYLTIMIAVGIFIGVLQLTGFLKFTFFPASDRQQFVVDFYLPEGTDYRETRRQVLLAESHILEEFQDSIQNMAIYIGKGGPRFYSSVSGEQQTPNYAQIVINNHTLDQTHQMIPLLREYLAGNFPDVQAIVKTLDSGPPVGAPIQIQVYGKELDQLYQYAQEVTSALESISGTRDVRDDWGAQIPKISIQINQDQARRVGVSTKDISETLARNFTGSKMTDFRQGDRSLPITLRSTEAERSSLKSLQAINLQTAQGTSVPLLQVAKIGLQWEAGKIKHLNRRRTITIKAYLTGTKTASQVLSETQKMVESIEFPVGYGVNFSGESEKSSKANKSLGEKVPIAVAILVMILVAQFSNVRKMLIILMTIPLSFIGIIIGLILTGYAFGFMAFLGVISLSGIVVNNAILLLEQIEVDIQAGKPAVEAIITAGQRRAFPIILTTITTVGGLVPLAISGEFWGPLAMTITGGLLVSTTLTLVVIPVLYAILFGIKITDTTT</sequence>
<dbReference type="EMBL" id="NVSR01000017">
    <property type="protein sequence ID" value="PCI29236.1"/>
    <property type="molecule type" value="Genomic_DNA"/>
</dbReference>
<dbReference type="InterPro" id="IPR027463">
    <property type="entry name" value="AcrB_DN_DC_subdom"/>
</dbReference>
<keyword evidence="1" id="KW-0472">Membrane</keyword>
<dbReference type="PANTHER" id="PTHR32063">
    <property type="match status" value="1"/>
</dbReference>
<feature type="transmembrane region" description="Helical" evidence="1">
    <location>
        <begin position="336"/>
        <end position="353"/>
    </location>
</feature>
<feature type="transmembrane region" description="Helical" evidence="1">
    <location>
        <begin position="520"/>
        <end position="540"/>
    </location>
</feature>
<evidence type="ECO:0000313" key="3">
    <source>
        <dbReference type="Proteomes" id="UP000218113"/>
    </source>
</evidence>
<proteinExistence type="predicted"/>
<feature type="transmembrane region" description="Helical" evidence="1">
    <location>
        <begin position="982"/>
        <end position="1007"/>
    </location>
</feature>
<keyword evidence="1" id="KW-0812">Transmembrane</keyword>
<dbReference type="GO" id="GO:0042910">
    <property type="term" value="F:xenobiotic transmembrane transporter activity"/>
    <property type="evidence" value="ECO:0007669"/>
    <property type="project" value="TreeGrafter"/>
</dbReference>
<organism evidence="2 3">
    <name type="scientific">SAR324 cluster bacterium</name>
    <dbReference type="NCBI Taxonomy" id="2024889"/>
    <lineage>
        <taxon>Bacteria</taxon>
        <taxon>Deltaproteobacteria</taxon>
        <taxon>SAR324 cluster</taxon>
    </lineage>
</organism>
<accession>A0A2A4T6H2</accession>
<dbReference type="Proteomes" id="UP000218113">
    <property type="component" value="Unassembled WGS sequence"/>
</dbReference>
<dbReference type="PANTHER" id="PTHR32063:SF18">
    <property type="entry name" value="CATION EFFLUX SYSTEM PROTEIN"/>
    <property type="match status" value="1"/>
</dbReference>
<name>A0A2A4T6H2_9DELT</name>
<dbReference type="Gene3D" id="3.30.70.1430">
    <property type="entry name" value="Multidrug efflux transporter AcrB pore domain"/>
    <property type="match status" value="2"/>
</dbReference>
<feature type="transmembrane region" description="Helical" evidence="1">
    <location>
        <begin position="358"/>
        <end position="378"/>
    </location>
</feature>
<dbReference type="AlphaFoldDB" id="A0A2A4T6H2"/>
<dbReference type="Gene3D" id="3.30.70.1320">
    <property type="entry name" value="Multidrug efflux transporter AcrB pore domain like"/>
    <property type="match status" value="1"/>
</dbReference>
<dbReference type="InterPro" id="IPR001036">
    <property type="entry name" value="Acrflvin-R"/>
</dbReference>